<dbReference type="EMBL" id="LKAJ01000005">
    <property type="protein sequence ID" value="KRG21330.1"/>
    <property type="molecule type" value="Genomic_DNA"/>
</dbReference>
<dbReference type="AlphaFoldDB" id="A0A0Q9YUD7"/>
<evidence type="ECO:0000313" key="1">
    <source>
        <dbReference type="EMBL" id="KRG21330.1"/>
    </source>
</evidence>
<name>A0A0Q9YUD7_9GAMM</name>
<proteinExistence type="predicted"/>
<keyword evidence="3" id="KW-1185">Reference proteome</keyword>
<gene>
    <name evidence="2" type="ORF">HT99x_005610</name>
    <name evidence="1" type="ORF">HT99x_01506</name>
</gene>
<sequence>MGLQSITYDLSFVEAYDKLTQSHEHLRNIRHEVHHYLSNYGSNWFFFTLGKSHYFKCYRSWARVSNQLEKFLNDPKNHYSQLMAVLDHELAKFSPNTFYAKKLMELQALIVTGLLFINI</sequence>
<comment type="caution">
    <text evidence="1">The sequence shown here is derived from an EMBL/GenBank/DDBJ whole genome shotgun (WGS) entry which is preliminary data.</text>
</comment>
<reference evidence="2" key="2">
    <citation type="journal article" date="2016" name="Genome Announc.">
        <title>Draft Genome Sequences of Two Novel Amoeba-Resistant Intranuclear Bacteria, 'Candidatus Berkiella cookevillensis' and 'Candidatus Berkiella aquae'.</title>
        <authorList>
            <person name="Mehari Y.T."/>
            <person name="Arivett B.A."/>
            <person name="Farone A.L."/>
            <person name="Gunderson J.H."/>
            <person name="Farone M.B."/>
        </authorList>
    </citation>
    <scope>NUCLEOTIDE SEQUENCE</scope>
    <source>
        <strain evidence="2">HT99</strain>
    </source>
</reference>
<evidence type="ECO:0000313" key="3">
    <source>
        <dbReference type="Proteomes" id="UP000051497"/>
    </source>
</evidence>
<dbReference type="RefSeq" id="WP_075066134.1">
    <property type="nucleotide sequence ID" value="NZ_LKAJ02000001.1"/>
</dbReference>
<reference evidence="1" key="1">
    <citation type="submission" date="2015-09" db="EMBL/GenBank/DDBJ databases">
        <title>Draft Genome Sequences of Two Novel Amoeba-resistant Intranuclear Bacteria, Candidatus Berkiella cookevillensis and Candidatus Berkiella aquae.</title>
        <authorList>
            <person name="Mehari Y.T."/>
            <person name="Arivett B.A."/>
            <person name="Farone A.L."/>
            <person name="Gunderson J.H."/>
            <person name="Farone M.B."/>
        </authorList>
    </citation>
    <scope>NUCLEOTIDE SEQUENCE [LARGE SCALE GENOMIC DNA]</scope>
    <source>
        <strain evidence="1">HT99</strain>
    </source>
</reference>
<protein>
    <submittedName>
        <fullName evidence="1">Uncharacterized protein</fullName>
    </submittedName>
</protein>
<dbReference type="EMBL" id="LKAJ02000001">
    <property type="protein sequence ID" value="MCS5710898.1"/>
    <property type="molecule type" value="Genomic_DNA"/>
</dbReference>
<organism evidence="1">
    <name type="scientific">Candidatus Berkiella aquae</name>
    <dbReference type="NCBI Taxonomy" id="295108"/>
    <lineage>
        <taxon>Bacteria</taxon>
        <taxon>Pseudomonadati</taxon>
        <taxon>Pseudomonadota</taxon>
        <taxon>Gammaproteobacteria</taxon>
        <taxon>Candidatus Berkiellales</taxon>
        <taxon>Candidatus Berkiellaceae</taxon>
        <taxon>Candidatus Berkiella</taxon>
    </lineage>
</organism>
<evidence type="ECO:0000313" key="2">
    <source>
        <dbReference type="EMBL" id="MCS5710898.1"/>
    </source>
</evidence>
<dbReference type="OrthoDB" id="9949861at2"/>
<dbReference type="Proteomes" id="UP000051497">
    <property type="component" value="Unassembled WGS sequence"/>
</dbReference>
<accession>A0A0Q9YUD7</accession>
<reference evidence="2" key="3">
    <citation type="submission" date="2021-06" db="EMBL/GenBank/DDBJ databases">
        <title>Genomic Description and Analysis of Intracellular Bacteria, Candidatus Berkiella cookevillensis and Candidatus Berkiella aquae.</title>
        <authorList>
            <person name="Kidane D.T."/>
            <person name="Mehari Y.T."/>
            <person name="Rice F.C."/>
            <person name="Arivett B.A."/>
            <person name="Farone A.L."/>
            <person name="Berk S.G."/>
            <person name="Farone M.B."/>
        </authorList>
    </citation>
    <scope>NUCLEOTIDE SEQUENCE</scope>
    <source>
        <strain evidence="2">HT99</strain>
    </source>
</reference>